<dbReference type="AlphaFoldDB" id="A0A418VN01"/>
<dbReference type="InterPro" id="IPR051939">
    <property type="entry name" value="Glycosyltr_41/O-GlcNAc_trsf"/>
</dbReference>
<dbReference type="Pfam" id="PF14559">
    <property type="entry name" value="TPR_19"/>
    <property type="match status" value="1"/>
</dbReference>
<dbReference type="Pfam" id="PF13844">
    <property type="entry name" value="Glyco_transf_41"/>
    <property type="match status" value="2"/>
</dbReference>
<gene>
    <name evidence="10" type="ORF">D3877_27730</name>
</gene>
<proteinExistence type="inferred from homology"/>
<keyword evidence="7 8" id="KW-0802">TPR repeat</keyword>
<keyword evidence="11" id="KW-1185">Reference proteome</keyword>
<dbReference type="Proteomes" id="UP000283458">
    <property type="component" value="Unassembled WGS sequence"/>
</dbReference>
<accession>A0A418VN01</accession>
<dbReference type="GO" id="GO:0097363">
    <property type="term" value="F:protein O-acetylglucosaminyltransferase activity"/>
    <property type="evidence" value="ECO:0007669"/>
    <property type="project" value="UniProtKB-EC"/>
</dbReference>
<protein>
    <recommendedName>
        <fullName evidence="3">protein O-GlcNAc transferase</fullName>
        <ecNumber evidence="3">2.4.1.255</ecNumber>
    </recommendedName>
</protein>
<feature type="domain" description="O-GlcNAc transferase C-terminal" evidence="9">
    <location>
        <begin position="376"/>
        <end position="523"/>
    </location>
</feature>
<dbReference type="SUPFAM" id="SSF48452">
    <property type="entry name" value="TPR-like"/>
    <property type="match status" value="2"/>
</dbReference>
<evidence type="ECO:0000256" key="2">
    <source>
        <dbReference type="ARBA" id="ARBA00005386"/>
    </source>
</evidence>
<dbReference type="EMBL" id="QYUL01000005">
    <property type="protein sequence ID" value="RJF77551.1"/>
    <property type="molecule type" value="Genomic_DNA"/>
</dbReference>
<evidence type="ECO:0000256" key="6">
    <source>
        <dbReference type="ARBA" id="ARBA00022737"/>
    </source>
</evidence>
<comment type="caution">
    <text evidence="10">The sequence shown here is derived from an EMBL/GenBank/DDBJ whole genome shotgun (WGS) entry which is preliminary data.</text>
</comment>
<evidence type="ECO:0000259" key="9">
    <source>
        <dbReference type="Pfam" id="PF13844"/>
    </source>
</evidence>
<evidence type="ECO:0000256" key="3">
    <source>
        <dbReference type="ARBA" id="ARBA00011970"/>
    </source>
</evidence>
<comment type="similarity">
    <text evidence="2">Belongs to the glycosyltransferase 41 family. O-GlcNAc transferase subfamily.</text>
</comment>
<evidence type="ECO:0000313" key="11">
    <source>
        <dbReference type="Proteomes" id="UP000283458"/>
    </source>
</evidence>
<feature type="repeat" description="TPR" evidence="8">
    <location>
        <begin position="38"/>
        <end position="71"/>
    </location>
</feature>
<dbReference type="InterPro" id="IPR011990">
    <property type="entry name" value="TPR-like_helical_dom_sf"/>
</dbReference>
<dbReference type="PANTHER" id="PTHR44835:SF1">
    <property type="entry name" value="PROTEIN O-GLCNAC TRANSFERASE"/>
    <property type="match status" value="1"/>
</dbReference>
<keyword evidence="5" id="KW-0808">Transferase</keyword>
<dbReference type="Gene3D" id="1.25.40.10">
    <property type="entry name" value="Tetratricopeptide repeat domain"/>
    <property type="match status" value="2"/>
</dbReference>
<dbReference type="RefSeq" id="WP_119833996.1">
    <property type="nucleotide sequence ID" value="NZ_QYUL01000005.1"/>
</dbReference>
<keyword evidence="4" id="KW-0328">Glycosyltransferase</keyword>
<dbReference type="InterPro" id="IPR019734">
    <property type="entry name" value="TPR_rpt"/>
</dbReference>
<dbReference type="PROSITE" id="PS50005">
    <property type="entry name" value="TPR"/>
    <property type="match status" value="1"/>
</dbReference>
<reference evidence="10 11" key="1">
    <citation type="submission" date="2018-09" db="EMBL/GenBank/DDBJ databases">
        <authorList>
            <person name="Zhu H."/>
        </authorList>
    </citation>
    <scope>NUCLEOTIDE SEQUENCE [LARGE SCALE GENOMIC DNA]</scope>
    <source>
        <strain evidence="10 11">K2W22B-5</strain>
    </source>
</reference>
<comment type="pathway">
    <text evidence="1">Protein modification; protein glycosylation.</text>
</comment>
<sequence>MASVSDALLAALDHQEQGRVVEAETLHRRILDAAPATVDAWHLLGLLLAQSGRLEAAEPLLRRAVALAPDRPDCVGNLAKLLMALGRRGEVVWLCQAVALIAADRLEPWMPEILGQAGQQRLEGGDPRAACRLLSLAAAAMPGSGVVQAQLGVAFQRLGQNDAAEGCYRAALGCGFDTPDLRDNLADILFARGRSWQCGGGHAEALALFGEAWRLIAGQALAAGADRARDLCLFIGVSWHAVSAYEKAARAFANAVMLDPAHPAALDSAARAWLDCRERERGMRALMWRWTLDPTNVDLCLGAARALERAREPGEAAEWYARAAGLSGDPGHEASAILSLNLTNAPAVVITAAARRWADRHAEPLTRAAPPPVARSSAGRPLRVGYLCENFLTHDFTCLPLVEHHSADFTIVVYSLGRDDDNELLARYAAAAGLFRRAPGLDNAALADVIRADAIDILVDGAGFSSHSARLLTVARRPAPLQIHFPVMTTTGLSAMDAVLVDGTTVPVGRDADFSEQVMRLPIGYHYSPLAPTPAPALEPPVAKTGRVTFGSFNALSKLSAATLEAWALILRRLPTARLIVKALDVTVSDQRALSRALGPQLEVRGPTASVDEHMAAFNGIDIHLDSFPYGGVTTTAQALWMGVPVVTLAGDRVLDRYGASLLRAVSLEDLVTRSLADYVETAVALAGDVERLRALRGGLRARMRASPLSDPVQFTKDVEGAYHALWRRMSGAAG</sequence>
<keyword evidence="6" id="KW-0677">Repeat</keyword>
<evidence type="ECO:0000256" key="8">
    <source>
        <dbReference type="PROSITE-ProRule" id="PRU00339"/>
    </source>
</evidence>
<name>A0A418VN01_9PROT</name>
<evidence type="ECO:0000256" key="5">
    <source>
        <dbReference type="ARBA" id="ARBA00022679"/>
    </source>
</evidence>
<dbReference type="SMART" id="SM00028">
    <property type="entry name" value="TPR"/>
    <property type="match status" value="4"/>
</dbReference>
<evidence type="ECO:0000313" key="10">
    <source>
        <dbReference type="EMBL" id="RJF77551.1"/>
    </source>
</evidence>
<evidence type="ECO:0000256" key="1">
    <source>
        <dbReference type="ARBA" id="ARBA00004922"/>
    </source>
</evidence>
<organism evidence="10 11">
    <name type="scientific">Azospirillum cavernae</name>
    <dbReference type="NCBI Taxonomy" id="2320860"/>
    <lineage>
        <taxon>Bacteria</taxon>
        <taxon>Pseudomonadati</taxon>
        <taxon>Pseudomonadota</taxon>
        <taxon>Alphaproteobacteria</taxon>
        <taxon>Rhodospirillales</taxon>
        <taxon>Azospirillaceae</taxon>
        <taxon>Azospirillum</taxon>
    </lineage>
</organism>
<evidence type="ECO:0000256" key="4">
    <source>
        <dbReference type="ARBA" id="ARBA00022676"/>
    </source>
</evidence>
<dbReference type="OrthoDB" id="146908at2"/>
<dbReference type="Gene3D" id="3.40.50.2000">
    <property type="entry name" value="Glycogen Phosphorylase B"/>
    <property type="match status" value="1"/>
</dbReference>
<evidence type="ECO:0000256" key="7">
    <source>
        <dbReference type="ARBA" id="ARBA00022803"/>
    </source>
</evidence>
<dbReference type="PANTHER" id="PTHR44835">
    <property type="entry name" value="UDP-N-ACETYLGLUCOSAMINE--PEPTIDE N-ACETYLGLUCOSAMINYLTRANSFERASE SPINDLY-RELATED"/>
    <property type="match status" value="1"/>
</dbReference>
<dbReference type="EC" id="2.4.1.255" evidence="3"/>
<feature type="domain" description="O-GlcNAc transferase C-terminal" evidence="9">
    <location>
        <begin position="548"/>
        <end position="718"/>
    </location>
</feature>
<dbReference type="InterPro" id="IPR029489">
    <property type="entry name" value="OGT/SEC/SPY_C"/>
</dbReference>
<dbReference type="Gene3D" id="3.40.50.11380">
    <property type="match status" value="1"/>
</dbReference>